<organism evidence="1">
    <name type="scientific">marine sediment metagenome</name>
    <dbReference type="NCBI Taxonomy" id="412755"/>
    <lineage>
        <taxon>unclassified sequences</taxon>
        <taxon>metagenomes</taxon>
        <taxon>ecological metagenomes</taxon>
    </lineage>
</organism>
<feature type="non-terminal residue" evidence="1">
    <location>
        <position position="33"/>
    </location>
</feature>
<gene>
    <name evidence="1" type="ORF">LCGC14_2909430</name>
</gene>
<proteinExistence type="predicted"/>
<accession>A0A0F8XS41</accession>
<sequence>MTERHGQLNFEGMTKPEIAVERLRNFEPPEGYY</sequence>
<comment type="caution">
    <text evidence="1">The sequence shown here is derived from an EMBL/GenBank/DDBJ whole genome shotgun (WGS) entry which is preliminary data.</text>
</comment>
<name>A0A0F8XS41_9ZZZZ</name>
<dbReference type="AlphaFoldDB" id="A0A0F8XS41"/>
<dbReference type="EMBL" id="LAZR01057531">
    <property type="protein sequence ID" value="KKK71882.1"/>
    <property type="molecule type" value="Genomic_DNA"/>
</dbReference>
<reference evidence="1" key="1">
    <citation type="journal article" date="2015" name="Nature">
        <title>Complex archaea that bridge the gap between prokaryotes and eukaryotes.</title>
        <authorList>
            <person name="Spang A."/>
            <person name="Saw J.H."/>
            <person name="Jorgensen S.L."/>
            <person name="Zaremba-Niedzwiedzka K."/>
            <person name="Martijn J."/>
            <person name="Lind A.E."/>
            <person name="van Eijk R."/>
            <person name="Schleper C."/>
            <person name="Guy L."/>
            <person name="Ettema T.J."/>
        </authorList>
    </citation>
    <scope>NUCLEOTIDE SEQUENCE</scope>
</reference>
<protein>
    <submittedName>
        <fullName evidence="1">Uncharacterized protein</fullName>
    </submittedName>
</protein>
<evidence type="ECO:0000313" key="1">
    <source>
        <dbReference type="EMBL" id="KKK71882.1"/>
    </source>
</evidence>